<reference evidence="3" key="1">
    <citation type="submission" date="2016-11" db="UniProtKB">
        <authorList>
            <consortium name="WormBaseParasite"/>
        </authorList>
    </citation>
    <scope>IDENTIFICATION</scope>
</reference>
<sequence length="76" mass="8632">MKLLLALFCAFLAVINAFPYGPSYHYPGAYYGHPAHYDYYGYGAGYYGPRGFPRYAYGPARYGYHQSQPYSPVRLG</sequence>
<keyword evidence="1" id="KW-0732">Signal</keyword>
<dbReference type="AlphaFoldDB" id="A0A1I7Y2M9"/>
<protein>
    <submittedName>
        <fullName evidence="3">Neuropeptide-like 4</fullName>
    </submittedName>
</protein>
<name>A0A1I7Y2M9_9BILA</name>
<dbReference type="WBParaSite" id="L893_g1211.t1">
    <property type="protein sequence ID" value="L893_g1211.t1"/>
    <property type="gene ID" value="L893_g1211"/>
</dbReference>
<accession>A0A1I7Y2M9</accession>
<feature type="signal peptide" evidence="1">
    <location>
        <begin position="1"/>
        <end position="17"/>
    </location>
</feature>
<evidence type="ECO:0000256" key="1">
    <source>
        <dbReference type="SAM" id="SignalP"/>
    </source>
</evidence>
<keyword evidence="2" id="KW-1185">Reference proteome</keyword>
<organism evidence="2 3">
    <name type="scientific">Steinernema glaseri</name>
    <dbReference type="NCBI Taxonomy" id="37863"/>
    <lineage>
        <taxon>Eukaryota</taxon>
        <taxon>Metazoa</taxon>
        <taxon>Ecdysozoa</taxon>
        <taxon>Nematoda</taxon>
        <taxon>Chromadorea</taxon>
        <taxon>Rhabditida</taxon>
        <taxon>Tylenchina</taxon>
        <taxon>Panagrolaimomorpha</taxon>
        <taxon>Strongyloidoidea</taxon>
        <taxon>Steinernematidae</taxon>
        <taxon>Steinernema</taxon>
    </lineage>
</organism>
<evidence type="ECO:0000313" key="3">
    <source>
        <dbReference type="WBParaSite" id="L893_g1211.t1"/>
    </source>
</evidence>
<dbReference type="Proteomes" id="UP000095287">
    <property type="component" value="Unplaced"/>
</dbReference>
<proteinExistence type="predicted"/>
<evidence type="ECO:0000313" key="2">
    <source>
        <dbReference type="Proteomes" id="UP000095287"/>
    </source>
</evidence>
<feature type="chain" id="PRO_5009311756" evidence="1">
    <location>
        <begin position="18"/>
        <end position="76"/>
    </location>
</feature>